<evidence type="ECO:0000256" key="6">
    <source>
        <dbReference type="ARBA" id="ARBA00023136"/>
    </source>
</evidence>
<organism evidence="9 10">
    <name type="scientific">Jannaschia faecimaris</name>
    <dbReference type="NCBI Taxonomy" id="1244108"/>
    <lineage>
        <taxon>Bacteria</taxon>
        <taxon>Pseudomonadati</taxon>
        <taxon>Pseudomonadota</taxon>
        <taxon>Alphaproteobacteria</taxon>
        <taxon>Rhodobacterales</taxon>
        <taxon>Roseobacteraceae</taxon>
        <taxon>Jannaschia</taxon>
    </lineage>
</organism>
<keyword evidence="10" id="KW-1185">Reference proteome</keyword>
<name>A0A1H3RXB0_9RHOB</name>
<evidence type="ECO:0000256" key="2">
    <source>
        <dbReference type="ARBA" id="ARBA00008163"/>
    </source>
</evidence>
<dbReference type="AlphaFoldDB" id="A0A1H3RXB0"/>
<protein>
    <submittedName>
        <fullName evidence="9">Long-chain fatty acid transport protein</fullName>
    </submittedName>
</protein>
<dbReference type="Proteomes" id="UP000198914">
    <property type="component" value="Unassembled WGS sequence"/>
</dbReference>
<keyword evidence="3" id="KW-1134">Transmembrane beta strand</keyword>
<comment type="similarity">
    <text evidence="2">Belongs to the OmpP1/FadL family.</text>
</comment>
<keyword evidence="7" id="KW-0998">Cell outer membrane</keyword>
<reference evidence="10" key="1">
    <citation type="submission" date="2016-10" db="EMBL/GenBank/DDBJ databases">
        <authorList>
            <person name="Varghese N."/>
            <person name="Submissions S."/>
        </authorList>
    </citation>
    <scope>NUCLEOTIDE SEQUENCE [LARGE SCALE GENOMIC DNA]</scope>
    <source>
        <strain evidence="10">DSM 100420</strain>
    </source>
</reference>
<feature type="signal peptide" evidence="8">
    <location>
        <begin position="1"/>
        <end position="20"/>
    </location>
</feature>
<evidence type="ECO:0000256" key="7">
    <source>
        <dbReference type="ARBA" id="ARBA00023237"/>
    </source>
</evidence>
<comment type="subcellular location">
    <subcellularLocation>
        <location evidence="1">Cell outer membrane</location>
        <topology evidence="1">Multi-pass membrane protein</topology>
    </subcellularLocation>
</comment>
<dbReference type="Gene3D" id="2.40.160.60">
    <property type="entry name" value="Outer membrane protein transport protein (OMPP1/FadL/TodX)"/>
    <property type="match status" value="1"/>
</dbReference>
<sequence length="367" mass="38844">MNRFTLAVVATIAGSGTAMAGGLDRSGQNIDIIFETGTVAELSFGYVSPSVDGVDQAGVATGEVADSFIQGSLAYKQQINDQLSFAIIVDQPYGADIQYSAASPVLGGTSALVNTTSVTGMLRYKLNDRFSVHGGMRAQTLAAKVTLDGLAYGGPFPVGRSGYSPNFEKDLSYGYQVGAAYEIPEIALRLAVTYFSEIDHDLRTTENFAAGVTNTPVTTPQAINISFQTGIAKDTLAFASFRYADYTVTKVRPRLLGGTSLTDIDTARDYTIGVGRRFNDQFSGAVSLNYSHGGPDDLVSPLGPTDGRYGITLSGSYQVTDAVKISGGINYSRLGDARPKTNPPNVARANFDGNSLIGVGFKIGYRF</sequence>
<gene>
    <name evidence="9" type="ORF">SAMN05444004_1107</name>
</gene>
<accession>A0A1H3RXB0</accession>
<evidence type="ECO:0000256" key="8">
    <source>
        <dbReference type="SAM" id="SignalP"/>
    </source>
</evidence>
<dbReference type="SUPFAM" id="SSF56935">
    <property type="entry name" value="Porins"/>
    <property type="match status" value="1"/>
</dbReference>
<dbReference type="STRING" id="1244108.SAMN05444004_1107"/>
<evidence type="ECO:0000256" key="5">
    <source>
        <dbReference type="ARBA" id="ARBA00022729"/>
    </source>
</evidence>
<evidence type="ECO:0000256" key="1">
    <source>
        <dbReference type="ARBA" id="ARBA00004571"/>
    </source>
</evidence>
<dbReference type="EMBL" id="FNPX01000010">
    <property type="protein sequence ID" value="SDZ30240.1"/>
    <property type="molecule type" value="Genomic_DNA"/>
</dbReference>
<keyword evidence="6" id="KW-0472">Membrane</keyword>
<proteinExistence type="inferred from homology"/>
<evidence type="ECO:0000313" key="10">
    <source>
        <dbReference type="Proteomes" id="UP000198914"/>
    </source>
</evidence>
<evidence type="ECO:0000256" key="3">
    <source>
        <dbReference type="ARBA" id="ARBA00022452"/>
    </source>
</evidence>
<keyword evidence="4" id="KW-0812">Transmembrane</keyword>
<dbReference type="GO" id="GO:0009279">
    <property type="term" value="C:cell outer membrane"/>
    <property type="evidence" value="ECO:0007669"/>
    <property type="project" value="UniProtKB-SubCell"/>
</dbReference>
<dbReference type="GO" id="GO:0015483">
    <property type="term" value="F:long-chain fatty acid transporting porin activity"/>
    <property type="evidence" value="ECO:0007669"/>
    <property type="project" value="TreeGrafter"/>
</dbReference>
<feature type="chain" id="PRO_5011753855" evidence="8">
    <location>
        <begin position="21"/>
        <end position="367"/>
    </location>
</feature>
<dbReference type="PANTHER" id="PTHR35093">
    <property type="entry name" value="OUTER MEMBRANE PROTEIN NMB0088-RELATED"/>
    <property type="match status" value="1"/>
</dbReference>
<evidence type="ECO:0000256" key="4">
    <source>
        <dbReference type="ARBA" id="ARBA00022692"/>
    </source>
</evidence>
<dbReference type="InterPro" id="IPR005017">
    <property type="entry name" value="OMPP1/FadL/TodX"/>
</dbReference>
<keyword evidence="5 8" id="KW-0732">Signal</keyword>
<evidence type="ECO:0000313" key="9">
    <source>
        <dbReference type="EMBL" id="SDZ30240.1"/>
    </source>
</evidence>
<dbReference type="OrthoDB" id="6679728at2"/>
<dbReference type="Pfam" id="PF03349">
    <property type="entry name" value="Toluene_X"/>
    <property type="match status" value="1"/>
</dbReference>
<dbReference type="PANTHER" id="PTHR35093:SF8">
    <property type="entry name" value="OUTER MEMBRANE PROTEIN NMB0088-RELATED"/>
    <property type="match status" value="1"/>
</dbReference>